<dbReference type="AlphaFoldDB" id="A0AAD8NV57"/>
<reference evidence="2" key="1">
    <citation type="journal article" date="2023" name="bioRxiv">
        <title>Improved chromosome-level genome assembly for marigold (Tagetes erecta).</title>
        <authorList>
            <person name="Jiang F."/>
            <person name="Yuan L."/>
            <person name="Wang S."/>
            <person name="Wang H."/>
            <person name="Xu D."/>
            <person name="Wang A."/>
            <person name="Fan W."/>
        </authorList>
    </citation>
    <scope>NUCLEOTIDE SEQUENCE</scope>
    <source>
        <strain evidence="2">WSJ</strain>
        <tissue evidence="2">Leaf</tissue>
    </source>
</reference>
<gene>
    <name evidence="2" type="ORF">QVD17_25142</name>
</gene>
<name>A0AAD8NV57_TARER</name>
<evidence type="ECO:0000313" key="3">
    <source>
        <dbReference type="Proteomes" id="UP001229421"/>
    </source>
</evidence>
<organism evidence="2 3">
    <name type="scientific">Tagetes erecta</name>
    <name type="common">African marigold</name>
    <dbReference type="NCBI Taxonomy" id="13708"/>
    <lineage>
        <taxon>Eukaryota</taxon>
        <taxon>Viridiplantae</taxon>
        <taxon>Streptophyta</taxon>
        <taxon>Embryophyta</taxon>
        <taxon>Tracheophyta</taxon>
        <taxon>Spermatophyta</taxon>
        <taxon>Magnoliopsida</taxon>
        <taxon>eudicotyledons</taxon>
        <taxon>Gunneridae</taxon>
        <taxon>Pentapetalae</taxon>
        <taxon>asterids</taxon>
        <taxon>campanulids</taxon>
        <taxon>Asterales</taxon>
        <taxon>Asteraceae</taxon>
        <taxon>Asteroideae</taxon>
        <taxon>Heliantheae alliance</taxon>
        <taxon>Tageteae</taxon>
        <taxon>Tagetes</taxon>
    </lineage>
</organism>
<keyword evidence="3" id="KW-1185">Reference proteome</keyword>
<feature type="region of interest" description="Disordered" evidence="1">
    <location>
        <begin position="1"/>
        <end position="24"/>
    </location>
</feature>
<evidence type="ECO:0000256" key="1">
    <source>
        <dbReference type="SAM" id="MobiDB-lite"/>
    </source>
</evidence>
<sequence length="112" mass="12913">MSEFEPVLPGNTSHMSNRSDDVREGIVARARSTHRQVHEDDGDELNKIIKELIDELVGSEDDVRDELVHMFKDSLWLFRSLKPHELVAFSSLFPETLIVSSCELTKRLNRHL</sequence>
<proteinExistence type="predicted"/>
<dbReference type="EMBL" id="JAUHHV010000006">
    <property type="protein sequence ID" value="KAK1422192.1"/>
    <property type="molecule type" value="Genomic_DNA"/>
</dbReference>
<evidence type="ECO:0000313" key="2">
    <source>
        <dbReference type="EMBL" id="KAK1422192.1"/>
    </source>
</evidence>
<dbReference type="Proteomes" id="UP001229421">
    <property type="component" value="Unassembled WGS sequence"/>
</dbReference>
<protein>
    <submittedName>
        <fullName evidence="2">Uncharacterized protein</fullName>
    </submittedName>
</protein>
<accession>A0AAD8NV57</accession>
<comment type="caution">
    <text evidence="2">The sequence shown here is derived from an EMBL/GenBank/DDBJ whole genome shotgun (WGS) entry which is preliminary data.</text>
</comment>